<evidence type="ECO:0000313" key="3">
    <source>
        <dbReference type="EMBL" id="MBG0567998.1"/>
    </source>
</evidence>
<reference evidence="3" key="1">
    <citation type="submission" date="2020-11" db="EMBL/GenBank/DDBJ databases">
        <title>Isolation and identification of active actinomycetes.</title>
        <authorList>
            <person name="Sun X."/>
        </authorList>
    </citation>
    <scope>NUCLEOTIDE SEQUENCE</scope>
    <source>
        <strain evidence="3">NEAU-A11</strain>
    </source>
</reference>
<organism evidence="3 4">
    <name type="scientific">Actinoplanes aureus</name>
    <dbReference type="NCBI Taxonomy" id="2792083"/>
    <lineage>
        <taxon>Bacteria</taxon>
        <taxon>Bacillati</taxon>
        <taxon>Actinomycetota</taxon>
        <taxon>Actinomycetes</taxon>
        <taxon>Micromonosporales</taxon>
        <taxon>Micromonosporaceae</taxon>
        <taxon>Actinoplanes</taxon>
    </lineage>
</organism>
<keyword evidence="3" id="KW-0547">Nucleotide-binding</keyword>
<dbReference type="InterPro" id="IPR003594">
    <property type="entry name" value="HATPase_dom"/>
</dbReference>
<dbReference type="InterPro" id="IPR036890">
    <property type="entry name" value="HATPase_C_sf"/>
</dbReference>
<dbReference type="RefSeq" id="WP_196419774.1">
    <property type="nucleotide sequence ID" value="NZ_JADQTO010000033.1"/>
</dbReference>
<accession>A0A931CIL0</accession>
<proteinExistence type="predicted"/>
<name>A0A931CIL0_9ACTN</name>
<evidence type="ECO:0000256" key="1">
    <source>
        <dbReference type="ARBA" id="ARBA00022527"/>
    </source>
</evidence>
<feature type="domain" description="Histidine kinase/HSP90-like ATPase" evidence="2">
    <location>
        <begin position="29"/>
        <end position="136"/>
    </location>
</feature>
<keyword evidence="1" id="KW-0418">Kinase</keyword>
<sequence length="153" mass="16403">MRTNVPMSGGRRDHPPDVAWLQHFDGDGVSQLRRTLHCWAERAGLDGDTLEDFLTAAYELITNAVRHGGGHGTVHVWTQADAVVCEVRDEGPGFSVPPPATLRPPAANVPGGRGLWLAQQLTHTLTLQSSKAGVTASVTVLRQAQASAGQLRR</sequence>
<keyword evidence="3" id="KW-0067">ATP-binding</keyword>
<dbReference type="Proteomes" id="UP000598146">
    <property type="component" value="Unassembled WGS sequence"/>
</dbReference>
<dbReference type="SUPFAM" id="SSF55874">
    <property type="entry name" value="ATPase domain of HSP90 chaperone/DNA topoisomerase II/histidine kinase"/>
    <property type="match status" value="1"/>
</dbReference>
<keyword evidence="1" id="KW-0723">Serine/threonine-protein kinase</keyword>
<evidence type="ECO:0000313" key="4">
    <source>
        <dbReference type="Proteomes" id="UP000598146"/>
    </source>
</evidence>
<dbReference type="EMBL" id="JADQTO010000033">
    <property type="protein sequence ID" value="MBG0567998.1"/>
    <property type="molecule type" value="Genomic_DNA"/>
</dbReference>
<dbReference type="Pfam" id="PF13581">
    <property type="entry name" value="HATPase_c_2"/>
    <property type="match status" value="1"/>
</dbReference>
<dbReference type="GO" id="GO:0004674">
    <property type="term" value="F:protein serine/threonine kinase activity"/>
    <property type="evidence" value="ECO:0007669"/>
    <property type="project" value="UniProtKB-KW"/>
</dbReference>
<keyword evidence="4" id="KW-1185">Reference proteome</keyword>
<keyword evidence="1" id="KW-0808">Transferase</keyword>
<comment type="caution">
    <text evidence="3">The sequence shown here is derived from an EMBL/GenBank/DDBJ whole genome shotgun (WGS) entry which is preliminary data.</text>
</comment>
<dbReference type="PANTHER" id="PTHR35526">
    <property type="entry name" value="ANTI-SIGMA-F FACTOR RSBW-RELATED"/>
    <property type="match status" value="1"/>
</dbReference>
<dbReference type="CDD" id="cd16936">
    <property type="entry name" value="HATPase_RsbW-like"/>
    <property type="match status" value="1"/>
</dbReference>
<dbReference type="InterPro" id="IPR050267">
    <property type="entry name" value="Anti-sigma-factor_SerPK"/>
</dbReference>
<evidence type="ECO:0000259" key="2">
    <source>
        <dbReference type="Pfam" id="PF13581"/>
    </source>
</evidence>
<dbReference type="GO" id="GO:0005524">
    <property type="term" value="F:ATP binding"/>
    <property type="evidence" value="ECO:0007669"/>
    <property type="project" value="UniProtKB-KW"/>
</dbReference>
<dbReference type="Gene3D" id="3.30.565.10">
    <property type="entry name" value="Histidine kinase-like ATPase, C-terminal domain"/>
    <property type="match status" value="1"/>
</dbReference>
<protein>
    <submittedName>
        <fullName evidence="3">ATP-binding protein</fullName>
    </submittedName>
</protein>
<dbReference type="PANTHER" id="PTHR35526:SF3">
    <property type="entry name" value="ANTI-SIGMA-F FACTOR RSBW"/>
    <property type="match status" value="1"/>
</dbReference>
<gene>
    <name evidence="3" type="ORF">I4J89_41825</name>
</gene>
<dbReference type="AlphaFoldDB" id="A0A931CIL0"/>